<dbReference type="STRING" id="5286.A0A0K3CGU6"/>
<accession>A0A0K3CGU6</accession>
<evidence type="ECO:0000313" key="6">
    <source>
        <dbReference type="EMBL" id="CTR08924.1"/>
    </source>
</evidence>
<dbReference type="PROSITE" id="PS50250">
    <property type="entry name" value="PCI"/>
    <property type="match status" value="1"/>
</dbReference>
<dbReference type="PANTHER" id="PTHR10678">
    <property type="entry name" value="26S PROTEASOME NON-ATPASE REGULATORY SUBUNIT 11/COP9 SIGNALOSOME COMPLEX SUBUNIT 2"/>
    <property type="match status" value="1"/>
</dbReference>
<dbReference type="InterPro" id="IPR040780">
    <property type="entry name" value="Rpn6_C_helix"/>
</dbReference>
<dbReference type="GO" id="GO:0000502">
    <property type="term" value="C:proteasome complex"/>
    <property type="evidence" value="ECO:0007669"/>
    <property type="project" value="UniProtKB-KW"/>
</dbReference>
<dbReference type="InterPro" id="IPR040773">
    <property type="entry name" value="Rpn6_N"/>
</dbReference>
<evidence type="ECO:0000256" key="1">
    <source>
        <dbReference type="ARBA" id="ARBA00007454"/>
    </source>
</evidence>
<proteinExistence type="inferred from homology"/>
<dbReference type="Pfam" id="PF18055">
    <property type="entry name" value="RPN6_N"/>
    <property type="match status" value="1"/>
</dbReference>
<dbReference type="OMA" id="ESKIYHA"/>
<evidence type="ECO:0000256" key="3">
    <source>
        <dbReference type="SAM" id="Coils"/>
    </source>
</evidence>
<protein>
    <submittedName>
        <fullName evidence="6">BY PROTMAP: gi|647401714|emb|CDR48069.1| RHTO0S16e00606g1_1 [Rhodosporidium toruloides]</fullName>
    </submittedName>
</protein>
<feature type="compositionally biased region" description="Polar residues" evidence="4">
    <location>
        <begin position="1"/>
        <end position="11"/>
    </location>
</feature>
<comment type="similarity">
    <text evidence="1">Belongs to the proteasome subunit S9 family.</text>
</comment>
<evidence type="ECO:0000256" key="4">
    <source>
        <dbReference type="SAM" id="MobiDB-lite"/>
    </source>
</evidence>
<dbReference type="InterPro" id="IPR050871">
    <property type="entry name" value="26S_Proteasome/COP9_Components"/>
</dbReference>
<feature type="region of interest" description="Disordered" evidence="4">
    <location>
        <begin position="1"/>
        <end position="40"/>
    </location>
</feature>
<dbReference type="EMBL" id="CWKI01000009">
    <property type="protein sequence ID" value="CTR08924.1"/>
    <property type="molecule type" value="Genomic_DNA"/>
</dbReference>
<sequence>MAHAAGSSSRLQAALAHDDPRERERALRDVLAQPAGPRDDELLRDKEQAILKLGELYRDEKNADALAEVLKSSRPLVEHMAKAKTAKLIRNLLDFFADIPGSTQVQIDAVKESAEWAKSEKRIFLKQNLETRLVALYIDNQNYKDALSLINSLLRELKKLDDKMILTEVHLLESRVNHALANMPKAKAALTSARTAANAIYCPPLLQASLDMQSGVLHAEDKDYKTAYSYFFEAFEGYSGQDDPKAVPALKYMLLCKIMLNLAEDVKSIVAGKSAQRYAGPDVEAMKAVAKAHEERSLQDFERELKDRKKELSDDPIIRNHLAALYDTLLEQNLVRIIEPYSRVEIKHVAEMVKQPVRDVEIKLSQMILDKVFHGILDQGAGCLIVFDEPEVDATYEATLETIGHVRDVVDQLFQRTRTAVI</sequence>
<dbReference type="InterPro" id="IPR036390">
    <property type="entry name" value="WH_DNA-bd_sf"/>
</dbReference>
<evidence type="ECO:0000313" key="7">
    <source>
        <dbReference type="Proteomes" id="UP000199069"/>
    </source>
</evidence>
<evidence type="ECO:0000256" key="2">
    <source>
        <dbReference type="ARBA" id="ARBA00022942"/>
    </source>
</evidence>
<dbReference type="Proteomes" id="UP000199069">
    <property type="component" value="Unassembled WGS sequence"/>
</dbReference>
<dbReference type="SMART" id="SM00753">
    <property type="entry name" value="PAM"/>
    <property type="match status" value="1"/>
</dbReference>
<gene>
    <name evidence="6" type="primary">FGENESH: predicted gene_9.131</name>
    <name evidence="6" type="ORF">BN2166_0047850</name>
</gene>
<evidence type="ECO:0000259" key="5">
    <source>
        <dbReference type="PROSITE" id="PS50250"/>
    </source>
</evidence>
<organism evidence="6 7">
    <name type="scientific">Rhodotorula toruloides</name>
    <name type="common">Yeast</name>
    <name type="synonym">Rhodosporidium toruloides</name>
    <dbReference type="NCBI Taxonomy" id="5286"/>
    <lineage>
        <taxon>Eukaryota</taxon>
        <taxon>Fungi</taxon>
        <taxon>Dikarya</taxon>
        <taxon>Basidiomycota</taxon>
        <taxon>Pucciniomycotina</taxon>
        <taxon>Microbotryomycetes</taxon>
        <taxon>Sporidiobolales</taxon>
        <taxon>Sporidiobolaceae</taxon>
        <taxon>Rhodotorula</taxon>
    </lineage>
</organism>
<keyword evidence="7" id="KW-1185">Reference proteome</keyword>
<dbReference type="Pfam" id="PF01399">
    <property type="entry name" value="PCI"/>
    <property type="match status" value="1"/>
</dbReference>
<dbReference type="GO" id="GO:0030163">
    <property type="term" value="P:protein catabolic process"/>
    <property type="evidence" value="ECO:0007669"/>
    <property type="project" value="UniProtKB-ARBA"/>
</dbReference>
<dbReference type="Gene3D" id="1.25.40.570">
    <property type="match status" value="1"/>
</dbReference>
<name>A0A0K3CGU6_RHOTO</name>
<keyword evidence="3" id="KW-0175">Coiled coil</keyword>
<dbReference type="AlphaFoldDB" id="A0A0K3CGU6"/>
<dbReference type="Pfam" id="PF18503">
    <property type="entry name" value="RPN6_C_helix"/>
    <property type="match status" value="1"/>
</dbReference>
<reference evidence="6 7" key="1">
    <citation type="submission" date="2015-07" db="EMBL/GenBank/DDBJ databases">
        <authorList>
            <person name="Cajimat M.N.B."/>
            <person name="Milazzo M.L."/>
            <person name="Fulhorst C.F."/>
        </authorList>
    </citation>
    <scope>NUCLEOTIDE SEQUENCE [LARGE SCALE GENOMIC DNA]</scope>
    <source>
        <strain evidence="6">Single colony</strain>
    </source>
</reference>
<dbReference type="InterPro" id="IPR000717">
    <property type="entry name" value="PCI_dom"/>
</dbReference>
<feature type="compositionally biased region" description="Basic and acidic residues" evidence="4">
    <location>
        <begin position="16"/>
        <end position="28"/>
    </location>
</feature>
<dbReference type="FunFam" id="1.25.40.570:FF:000007">
    <property type="entry name" value="26S proteasome non-ATPase regulatory subunit 11"/>
    <property type="match status" value="1"/>
</dbReference>
<keyword evidence="2" id="KW-0647">Proteasome</keyword>
<feature type="coiled-coil region" evidence="3">
    <location>
        <begin position="126"/>
        <end position="163"/>
    </location>
</feature>
<dbReference type="SMART" id="SM00088">
    <property type="entry name" value="PINT"/>
    <property type="match status" value="1"/>
</dbReference>
<feature type="domain" description="PCI" evidence="5">
    <location>
        <begin position="223"/>
        <end position="391"/>
    </location>
</feature>
<dbReference type="SUPFAM" id="SSF46785">
    <property type="entry name" value="Winged helix' DNA-binding domain"/>
    <property type="match status" value="1"/>
</dbReference>